<comment type="caution">
    <text evidence="1">The sequence shown here is derived from an EMBL/GenBank/DDBJ whole genome shotgun (WGS) entry which is preliminary data.</text>
</comment>
<sequence>MERTREGVISLYGVNYPLAQRPLVRRAITPFPQKVVTGDYRRSDHVVESEWVSSDFTGGLGVLFADPTRHLDRYWFGSLDGRYRYLTLPPLVESRGTLPVVQRFFSFADRIYAIGAETLYRWEEGTQSWNGLGSVSGAFSDVAIYDGKIVILTTTGTSVYDADLGTWTHVSGTGGFALGVWDDKLFRIDMQNRMLWTIAPEDGASWQNAGRFPAPPGYTRQLIPYFDAAGEIVLHAVARDGLYAYDFAAQRFYPTGLQYPETDQVGRAAVWRGELYVPVGLSIYKYNTNAVTVVGPDRDDGLPAHLSGRVQQVVAGHGLWFAVIAVAQQSGSTSRIDTGLPIETALFPGVSVTGAVLMSPGIAFHLLTQRTGISEMGDVAAFSGDGTYRLWGSDSLGVWSVDLPVGLHNPLQNPTQRYAPEGALITSWWDMGWSELDKLALGIDVDAVVPDGCEVSVYVGWDYREEWEYVGSVTATGKQRFRIGGTEGHHFRAARLLIAMRRGVDPSVAPLLRSCVLTYLRVPRLLWGWEVTLQLTDPYCRETVGVPAHELIRRLEEAAASRVAGTFRYHDEGGVIEKRVFITEVVASEVQGPRREGRYSVSLIELES</sequence>
<proteinExistence type="predicted"/>
<reference evidence="1" key="1">
    <citation type="journal article" date="2020" name="mSystems">
        <title>Genome- and Community-Level Interaction Insights into Carbon Utilization and Element Cycling Functions of Hydrothermarchaeota in Hydrothermal Sediment.</title>
        <authorList>
            <person name="Zhou Z."/>
            <person name="Liu Y."/>
            <person name="Xu W."/>
            <person name="Pan J."/>
            <person name="Luo Z.H."/>
            <person name="Li M."/>
        </authorList>
    </citation>
    <scope>NUCLEOTIDE SEQUENCE [LARGE SCALE GENOMIC DNA]</scope>
    <source>
        <strain evidence="1">SpSt-1065</strain>
    </source>
</reference>
<dbReference type="EMBL" id="DRWX01000030">
    <property type="protein sequence ID" value="HHM95710.1"/>
    <property type="molecule type" value="Genomic_DNA"/>
</dbReference>
<gene>
    <name evidence="1" type="ORF">ENM21_00610</name>
</gene>
<name>A0A7C5RS50_THERO</name>
<accession>A0A7C5RS50</accession>
<evidence type="ECO:0000313" key="1">
    <source>
        <dbReference type="EMBL" id="HHM95710.1"/>
    </source>
</evidence>
<protein>
    <submittedName>
        <fullName evidence="1">Uncharacterized protein</fullName>
    </submittedName>
</protein>
<dbReference type="AlphaFoldDB" id="A0A7C5RS50"/>
<organism evidence="1">
    <name type="scientific">Thermomicrobium roseum</name>
    <dbReference type="NCBI Taxonomy" id="500"/>
    <lineage>
        <taxon>Bacteria</taxon>
        <taxon>Pseudomonadati</taxon>
        <taxon>Thermomicrobiota</taxon>
        <taxon>Thermomicrobia</taxon>
        <taxon>Thermomicrobiales</taxon>
        <taxon>Thermomicrobiaceae</taxon>
        <taxon>Thermomicrobium</taxon>
    </lineage>
</organism>